<dbReference type="Gene3D" id="3.40.50.1700">
    <property type="entry name" value="Glycoside hydrolase family 3 C-terminal domain"/>
    <property type="match status" value="1"/>
</dbReference>
<dbReference type="Gene3D" id="2.60.40.10">
    <property type="entry name" value="Immunoglobulins"/>
    <property type="match status" value="1"/>
</dbReference>
<feature type="compositionally biased region" description="Acidic residues" evidence="3">
    <location>
        <begin position="500"/>
        <end position="514"/>
    </location>
</feature>
<evidence type="ECO:0000313" key="6">
    <source>
        <dbReference type="Proteomes" id="UP000614996"/>
    </source>
</evidence>
<gene>
    <name evidence="5" type="ORF">NUM_57820</name>
</gene>
<evidence type="ECO:0000256" key="1">
    <source>
        <dbReference type="ARBA" id="ARBA00005336"/>
    </source>
</evidence>
<dbReference type="InterPro" id="IPR050288">
    <property type="entry name" value="Cellulose_deg_GH3"/>
</dbReference>
<dbReference type="InterPro" id="IPR017853">
    <property type="entry name" value="GH"/>
</dbReference>
<dbReference type="SUPFAM" id="SSF52279">
    <property type="entry name" value="Beta-D-glucan exohydrolase, C-terminal domain"/>
    <property type="match status" value="1"/>
</dbReference>
<dbReference type="PANTHER" id="PTHR42715">
    <property type="entry name" value="BETA-GLUCOSIDASE"/>
    <property type="match status" value="1"/>
</dbReference>
<dbReference type="InterPro" id="IPR002772">
    <property type="entry name" value="Glyco_hydro_3_C"/>
</dbReference>
<keyword evidence="6" id="KW-1185">Reference proteome</keyword>
<dbReference type="GO" id="GO:0004553">
    <property type="term" value="F:hydrolase activity, hydrolyzing O-glycosyl compounds"/>
    <property type="evidence" value="ECO:0007669"/>
    <property type="project" value="InterPro"/>
</dbReference>
<dbReference type="Pfam" id="PF00933">
    <property type="entry name" value="Glyco_hydro_3"/>
    <property type="match status" value="1"/>
</dbReference>
<comment type="similarity">
    <text evidence="1">Belongs to the glycosyl hydrolase 3 family.</text>
</comment>
<dbReference type="InterPro" id="IPR026891">
    <property type="entry name" value="Fn3-like"/>
</dbReference>
<dbReference type="SMART" id="SM01217">
    <property type="entry name" value="Fn3_like"/>
    <property type="match status" value="1"/>
</dbReference>
<protein>
    <recommendedName>
        <fullName evidence="4">Fibronectin type III-like domain-containing protein</fullName>
    </recommendedName>
</protein>
<dbReference type="InterPro" id="IPR001764">
    <property type="entry name" value="Glyco_hydro_3_N"/>
</dbReference>
<name>A0A8J4AKP2_9ACTN</name>
<feature type="region of interest" description="Disordered" evidence="3">
    <location>
        <begin position="367"/>
        <end position="395"/>
    </location>
</feature>
<dbReference type="Pfam" id="PF01915">
    <property type="entry name" value="Glyco_hydro_3_C"/>
    <property type="match status" value="1"/>
</dbReference>
<dbReference type="PRINTS" id="PR00133">
    <property type="entry name" value="GLHYDRLASE3"/>
</dbReference>
<evidence type="ECO:0000256" key="3">
    <source>
        <dbReference type="SAM" id="MobiDB-lite"/>
    </source>
</evidence>
<feature type="domain" description="Fibronectin type III-like" evidence="4">
    <location>
        <begin position="740"/>
        <end position="809"/>
    </location>
</feature>
<evidence type="ECO:0000256" key="2">
    <source>
        <dbReference type="ARBA" id="ARBA00022801"/>
    </source>
</evidence>
<dbReference type="GO" id="GO:0005975">
    <property type="term" value="P:carbohydrate metabolic process"/>
    <property type="evidence" value="ECO:0007669"/>
    <property type="project" value="InterPro"/>
</dbReference>
<dbReference type="InterPro" id="IPR036962">
    <property type="entry name" value="Glyco_hydro_3_N_sf"/>
</dbReference>
<dbReference type="EMBL" id="BOPO01000123">
    <property type="protein sequence ID" value="GIL30528.1"/>
    <property type="molecule type" value="Genomic_DNA"/>
</dbReference>
<keyword evidence="2" id="KW-0378">Hydrolase</keyword>
<dbReference type="RefSeq" id="WP_207128177.1">
    <property type="nucleotide sequence ID" value="NZ_BOPO01000123.1"/>
</dbReference>
<dbReference type="AlphaFoldDB" id="A0A8J4AKP2"/>
<evidence type="ECO:0000259" key="4">
    <source>
        <dbReference type="SMART" id="SM01217"/>
    </source>
</evidence>
<reference evidence="6" key="1">
    <citation type="journal article" date="2021" name="Int. J. Syst. Evol. Microbiol.">
        <title>Actinocatenispora comari sp. nov., an endophytic actinomycete isolated from aerial parts of Comarum salesowianum.</title>
        <authorList>
            <person name="Oyunbileg N."/>
            <person name="Iizaka Y."/>
            <person name="Hamada M."/>
            <person name="Davaapurev B.O."/>
            <person name="Fukumoto A."/>
            <person name="Tsetseg B."/>
            <person name="Kato F."/>
            <person name="Tamura T."/>
            <person name="Batkhuu J."/>
            <person name="Anzai Y."/>
        </authorList>
    </citation>
    <scope>NUCLEOTIDE SEQUENCE [LARGE SCALE GENOMIC DNA]</scope>
    <source>
        <strain evidence="6">NUM-2625</strain>
    </source>
</reference>
<dbReference type="Proteomes" id="UP000614996">
    <property type="component" value="Unassembled WGS sequence"/>
</dbReference>
<evidence type="ECO:0000313" key="5">
    <source>
        <dbReference type="EMBL" id="GIL30528.1"/>
    </source>
</evidence>
<sequence>MATCDKDTAVWRDASRPVAERVADLLARLTPAEKIAQLYGVWVGADADGAGVAPYQHDLTDEPVDWPVLIADGLGHLTRPLGTAPVEPARGAAALAAAQAEIVAAGRFGIPAIAHEECLSGFTAWGATVYPTPLAWGASFDAELVERVGARIGTALRSVGVHQGMAPVLDVVRDPRWGRTEETIGEDPHLVTAIGTGYVRGLQSAGVIATLKHFAGYSASRAGRNLAPVPIGPRELADVILPPFEAAVREAGAGSVMHSYAELDGMPVAADPALLTTLLRDRWGFTGTVVADYFGVSFLQTLHGVAADPAHAAALALAAGVDIELPTVRCYGAPLRAALAAGRVPAELIDRAARRVLTQKCELGLLDPDWDPAPPAPDAGSGAGSPAAGGPIDLDGPADRRLARRLAEESVTLLRNEGAALPLPPAARIAVVGPNADDPRAMLGCYSFPNHVGIHHPELPLGIPVPSLLTALRAELPDATIAYARGCAVDPRLDAAAGTDDADGPDAGTDDADGPDAGTHDAGGPDAGTEDAGDPDAGTDDAGGPARAAALAADADVCVAVLGDRAGLFGRGTSGEGCDVGDLRLPGAQHELLAALVATGTPVVAVLLTGRPYALGELDERLAARVQAFFPGAEGGPALAGVLSGRVSPSGRTPVSVPHRPDGQPATYLAPPLGHRTEVSSIDPTARYPFGHGLSYTRFRWSELLVDGRPPGDEPPRVRTDGTLRLSVLVRNVGDRTGTEVVQLYLHDPVAEVTRPVVRLIGSVRVPLPPGHAARAHFTVPAEAAAYTGRDLYRLVEPGELELRLSASSAEHRYAVPLRLTGPHRRLDDRLPGAVRARVEGAP</sequence>
<dbReference type="SUPFAM" id="SSF51445">
    <property type="entry name" value="(Trans)glycosidases"/>
    <property type="match status" value="1"/>
</dbReference>
<proteinExistence type="inferred from homology"/>
<organism evidence="5 6">
    <name type="scientific">Actinocatenispora comari</name>
    <dbReference type="NCBI Taxonomy" id="2807577"/>
    <lineage>
        <taxon>Bacteria</taxon>
        <taxon>Bacillati</taxon>
        <taxon>Actinomycetota</taxon>
        <taxon>Actinomycetes</taxon>
        <taxon>Micromonosporales</taxon>
        <taxon>Micromonosporaceae</taxon>
        <taxon>Actinocatenispora</taxon>
    </lineage>
</organism>
<feature type="region of interest" description="Disordered" evidence="3">
    <location>
        <begin position="495"/>
        <end position="545"/>
    </location>
</feature>
<dbReference type="FunFam" id="3.20.20.300:FF:000011">
    <property type="entry name" value="Glycosyl hydrolase"/>
    <property type="match status" value="1"/>
</dbReference>
<dbReference type="PANTHER" id="PTHR42715:SF10">
    <property type="entry name" value="BETA-GLUCOSIDASE"/>
    <property type="match status" value="1"/>
</dbReference>
<dbReference type="Gene3D" id="3.20.20.300">
    <property type="entry name" value="Glycoside hydrolase, family 3, N-terminal domain"/>
    <property type="match status" value="1"/>
</dbReference>
<dbReference type="InterPro" id="IPR013783">
    <property type="entry name" value="Ig-like_fold"/>
</dbReference>
<comment type="caution">
    <text evidence="5">The sequence shown here is derived from an EMBL/GenBank/DDBJ whole genome shotgun (WGS) entry which is preliminary data.</text>
</comment>
<feature type="compositionally biased region" description="Acidic residues" evidence="3">
    <location>
        <begin position="528"/>
        <end position="539"/>
    </location>
</feature>
<accession>A0A8J4AKP2</accession>
<dbReference type="Pfam" id="PF14310">
    <property type="entry name" value="Fn3-like"/>
    <property type="match status" value="1"/>
</dbReference>
<feature type="compositionally biased region" description="Low complexity" evidence="3">
    <location>
        <begin position="378"/>
        <end position="395"/>
    </location>
</feature>
<feature type="compositionally biased region" description="Low complexity" evidence="3">
    <location>
        <begin position="515"/>
        <end position="524"/>
    </location>
</feature>
<dbReference type="InterPro" id="IPR036881">
    <property type="entry name" value="Glyco_hydro_3_C_sf"/>
</dbReference>